<keyword evidence="6" id="KW-0934">Plastid</keyword>
<reference evidence="13" key="1">
    <citation type="journal article" date="2023" name="GigaByte">
        <title>Genome assembly of the bearded iris, Iris pallida Lam.</title>
        <authorList>
            <person name="Bruccoleri R.E."/>
            <person name="Oakeley E.J."/>
            <person name="Faust A.M.E."/>
            <person name="Altorfer M."/>
            <person name="Dessus-Babus S."/>
            <person name="Burckhardt D."/>
            <person name="Oertli M."/>
            <person name="Naumann U."/>
            <person name="Petersen F."/>
            <person name="Wong J."/>
        </authorList>
    </citation>
    <scope>NUCLEOTIDE SEQUENCE</scope>
    <source>
        <strain evidence="13">GSM-AAB239-AS_SAM_17_03QT</strain>
    </source>
</reference>
<feature type="region of interest" description="Disordered" evidence="12">
    <location>
        <begin position="1"/>
        <end position="64"/>
    </location>
</feature>
<evidence type="ECO:0000256" key="8">
    <source>
        <dbReference type="ARBA" id="ARBA00022741"/>
    </source>
</evidence>
<dbReference type="GO" id="GO:0009507">
    <property type="term" value="C:chloroplast"/>
    <property type="evidence" value="ECO:0007669"/>
    <property type="project" value="UniProtKB-SubCell"/>
</dbReference>
<name>A0AAX6ENH2_IRIPA</name>
<dbReference type="PROSITE" id="PS00113">
    <property type="entry name" value="ADENYLATE_KINASE"/>
    <property type="match status" value="1"/>
</dbReference>
<evidence type="ECO:0000256" key="11">
    <source>
        <dbReference type="RuleBase" id="RU003330"/>
    </source>
</evidence>
<evidence type="ECO:0000256" key="3">
    <source>
        <dbReference type="ARBA" id="ARBA00007220"/>
    </source>
</evidence>
<evidence type="ECO:0000256" key="10">
    <source>
        <dbReference type="ARBA" id="ARBA00022840"/>
    </source>
</evidence>
<dbReference type="PANTHER" id="PTHR23359">
    <property type="entry name" value="NUCLEOTIDE KINASE"/>
    <property type="match status" value="1"/>
</dbReference>
<comment type="subcellular location">
    <subcellularLocation>
        <location evidence="2">Plastid</location>
        <location evidence="2">Chloroplast</location>
    </subcellularLocation>
</comment>
<feature type="compositionally biased region" description="Basic residues" evidence="12">
    <location>
        <begin position="49"/>
        <end position="64"/>
    </location>
</feature>
<reference evidence="13" key="2">
    <citation type="submission" date="2023-04" db="EMBL/GenBank/DDBJ databases">
        <authorList>
            <person name="Bruccoleri R.E."/>
            <person name="Oakeley E.J."/>
            <person name="Faust A.-M."/>
            <person name="Dessus-Babus S."/>
            <person name="Altorfer M."/>
            <person name="Burckhardt D."/>
            <person name="Oertli M."/>
            <person name="Naumann U."/>
            <person name="Petersen F."/>
            <person name="Wong J."/>
        </authorList>
    </citation>
    <scope>NUCLEOTIDE SEQUENCE</scope>
    <source>
        <strain evidence="13">GSM-AAB239-AS_SAM_17_03QT</strain>
        <tissue evidence="13">Leaf</tissue>
    </source>
</reference>
<dbReference type="GO" id="GO:0004017">
    <property type="term" value="F:AMP kinase activity"/>
    <property type="evidence" value="ECO:0007669"/>
    <property type="project" value="UniProtKB-EC"/>
</dbReference>
<dbReference type="GO" id="GO:0005524">
    <property type="term" value="F:ATP binding"/>
    <property type="evidence" value="ECO:0007669"/>
    <property type="project" value="UniProtKB-KW"/>
</dbReference>
<accession>A0AAX6ENH2</accession>
<comment type="catalytic activity">
    <reaction evidence="1">
        <text>AMP + ATP = 2 ADP</text>
        <dbReference type="Rhea" id="RHEA:12973"/>
        <dbReference type="ChEBI" id="CHEBI:30616"/>
        <dbReference type="ChEBI" id="CHEBI:456215"/>
        <dbReference type="ChEBI" id="CHEBI:456216"/>
        <dbReference type="EC" id="2.7.4.3"/>
    </reaction>
</comment>
<evidence type="ECO:0000256" key="9">
    <source>
        <dbReference type="ARBA" id="ARBA00022777"/>
    </source>
</evidence>
<dbReference type="InterPro" id="IPR006259">
    <property type="entry name" value="Adenyl_kin_sub"/>
</dbReference>
<feature type="compositionally biased region" description="Low complexity" evidence="12">
    <location>
        <begin position="35"/>
        <end position="44"/>
    </location>
</feature>
<dbReference type="PRINTS" id="PR00094">
    <property type="entry name" value="ADENYLTKNASE"/>
</dbReference>
<gene>
    <name evidence="13" type="ORF">M6B38_179765</name>
</gene>
<keyword evidence="14" id="KW-1185">Reference proteome</keyword>
<keyword evidence="8" id="KW-0547">Nucleotide-binding</keyword>
<evidence type="ECO:0000256" key="4">
    <source>
        <dbReference type="ARBA" id="ARBA00012955"/>
    </source>
</evidence>
<dbReference type="Gene3D" id="3.40.50.300">
    <property type="entry name" value="P-loop containing nucleotide triphosphate hydrolases"/>
    <property type="match status" value="1"/>
</dbReference>
<sequence length="310" mass="34211">MSLLTSLSYSPPPSALGPSSSSSFNHHKPISDLHYSSSSYSSVRTDGRSRRRLSTRFRRSHHSAVARSTTITAAVKPEPLKIMISGAPASGKGTQCELIKEKYGLVHISAGDLLRAEVASGTENGKRAKENMEKGMLVPDEIVVMMVKERLLQPDAQENGWLLDGYPRSLSQAKALEDLHIRPDLFILLDVSEDALIERVVGRRLDPVTEKIYHLKYSPPENEEIASRLTQRFDDTEEKVKLRLQTHHRNVEAVLSVYKDLIFKVDGNAPKENVFTEIDGALSSVLEQKSGTDSASVVTGMASLETSLDS</sequence>
<dbReference type="AlphaFoldDB" id="A0AAX6ENH2"/>
<dbReference type="FunFam" id="3.40.50.300:FF:001694">
    <property type="entry name" value="Adenylate kinase, chloroplastic"/>
    <property type="match status" value="1"/>
</dbReference>
<proteinExistence type="inferred from homology"/>
<dbReference type="CDD" id="cd01428">
    <property type="entry name" value="ADK"/>
    <property type="match status" value="1"/>
</dbReference>
<dbReference type="SUPFAM" id="SSF52540">
    <property type="entry name" value="P-loop containing nucleoside triphosphate hydrolases"/>
    <property type="match status" value="1"/>
</dbReference>
<evidence type="ECO:0000313" key="14">
    <source>
        <dbReference type="Proteomes" id="UP001140949"/>
    </source>
</evidence>
<dbReference type="EMBL" id="JANAVB010035417">
    <property type="protein sequence ID" value="KAJ6805563.1"/>
    <property type="molecule type" value="Genomic_DNA"/>
</dbReference>
<evidence type="ECO:0000256" key="5">
    <source>
        <dbReference type="ARBA" id="ARBA00022528"/>
    </source>
</evidence>
<protein>
    <recommendedName>
        <fullName evidence="4">adenylate kinase</fullName>
        <ecNumber evidence="4">2.7.4.3</ecNumber>
    </recommendedName>
</protein>
<dbReference type="InterPro" id="IPR027417">
    <property type="entry name" value="P-loop_NTPase"/>
</dbReference>
<evidence type="ECO:0000256" key="2">
    <source>
        <dbReference type="ARBA" id="ARBA00004229"/>
    </source>
</evidence>
<dbReference type="HAMAP" id="MF_00235">
    <property type="entry name" value="Adenylate_kinase_Adk"/>
    <property type="match status" value="1"/>
</dbReference>
<dbReference type="NCBIfam" id="TIGR01351">
    <property type="entry name" value="adk"/>
    <property type="match status" value="1"/>
</dbReference>
<evidence type="ECO:0000256" key="1">
    <source>
        <dbReference type="ARBA" id="ARBA00000582"/>
    </source>
</evidence>
<dbReference type="InterPro" id="IPR000850">
    <property type="entry name" value="Adenylat/UMP-CMP_kin"/>
</dbReference>
<keyword evidence="7 11" id="KW-0808">Transferase</keyword>
<comment type="caution">
    <text evidence="13">The sequence shown here is derived from an EMBL/GenBank/DDBJ whole genome shotgun (WGS) entry which is preliminary data.</text>
</comment>
<dbReference type="EC" id="2.7.4.3" evidence="4"/>
<keyword evidence="9 11" id="KW-0418">Kinase</keyword>
<evidence type="ECO:0000256" key="12">
    <source>
        <dbReference type="SAM" id="MobiDB-lite"/>
    </source>
</evidence>
<comment type="similarity">
    <text evidence="3 11">Belongs to the adenylate kinase family.</text>
</comment>
<evidence type="ECO:0000256" key="6">
    <source>
        <dbReference type="ARBA" id="ARBA00022640"/>
    </source>
</evidence>
<dbReference type="InterPro" id="IPR033690">
    <property type="entry name" value="Adenylat_kinase_CS"/>
</dbReference>
<dbReference type="Pfam" id="PF00406">
    <property type="entry name" value="ADK"/>
    <property type="match status" value="1"/>
</dbReference>
<keyword evidence="10" id="KW-0067">ATP-binding</keyword>
<organism evidence="13 14">
    <name type="scientific">Iris pallida</name>
    <name type="common">Sweet iris</name>
    <dbReference type="NCBI Taxonomy" id="29817"/>
    <lineage>
        <taxon>Eukaryota</taxon>
        <taxon>Viridiplantae</taxon>
        <taxon>Streptophyta</taxon>
        <taxon>Embryophyta</taxon>
        <taxon>Tracheophyta</taxon>
        <taxon>Spermatophyta</taxon>
        <taxon>Magnoliopsida</taxon>
        <taxon>Liliopsida</taxon>
        <taxon>Asparagales</taxon>
        <taxon>Iridaceae</taxon>
        <taxon>Iridoideae</taxon>
        <taxon>Irideae</taxon>
        <taxon>Iris</taxon>
    </lineage>
</organism>
<evidence type="ECO:0000313" key="13">
    <source>
        <dbReference type="EMBL" id="KAJ6805563.1"/>
    </source>
</evidence>
<keyword evidence="5" id="KW-0150">Chloroplast</keyword>
<evidence type="ECO:0000256" key="7">
    <source>
        <dbReference type="ARBA" id="ARBA00022679"/>
    </source>
</evidence>
<dbReference type="Proteomes" id="UP001140949">
    <property type="component" value="Unassembled WGS sequence"/>
</dbReference>